<keyword evidence="1" id="KW-0472">Membrane</keyword>
<sequence length="290" mass="33300">MAEVREKGYHHWEGQLQGQGRAFWPITRTGIKLAFQRKRFKFLFALSFMPAITFAVGIYISERLEDFKFMAQGAERTLQVNPGFFKTYLSLDFIFFMILLLMALGGAGLIADDFRHKAIQLYFARPLTRLDYLLGKAGVVMFFVGLLTLVPALILFLLKLLFSGSFKFFLDYPWLPLSIVIYSAFLMVFFTCYVLLASSVSKNRNYVIALIFAVYYLSEIARGIFYVIFRSPYSILLSIPGNLQQVAAAVFQVKPALAVPWYLSFLVLSAFCLLSFFFLRRKLRGVEVIR</sequence>
<evidence type="ECO:0000256" key="1">
    <source>
        <dbReference type="SAM" id="Phobius"/>
    </source>
</evidence>
<name>A0A3E2BJG0_9BACT</name>
<reference evidence="2 3" key="1">
    <citation type="submission" date="2018-08" db="EMBL/GenBank/DDBJ databases">
        <title>Genome analysis of the thermophilic bacterium of the candidate phylum Aminicenantes from deep subsurface aquifer revealed its physiology and ecological role.</title>
        <authorList>
            <person name="Kadnikov V.V."/>
            <person name="Mardanov A.V."/>
            <person name="Beletsky A.V."/>
            <person name="Karnachuk O.V."/>
            <person name="Ravin N.V."/>
        </authorList>
    </citation>
    <scope>NUCLEOTIDE SEQUENCE [LARGE SCALE GENOMIC DNA]</scope>
    <source>
        <strain evidence="2">BY38</strain>
    </source>
</reference>
<accession>A0A3E2BJG0</accession>
<feature type="transmembrane region" description="Helical" evidence="1">
    <location>
        <begin position="261"/>
        <end position="279"/>
    </location>
</feature>
<dbReference type="EMBL" id="QUAH01000017">
    <property type="protein sequence ID" value="RFT14883.1"/>
    <property type="molecule type" value="Genomic_DNA"/>
</dbReference>
<feature type="transmembrane region" description="Helical" evidence="1">
    <location>
        <begin position="42"/>
        <end position="60"/>
    </location>
</feature>
<feature type="transmembrane region" description="Helical" evidence="1">
    <location>
        <begin position="208"/>
        <end position="229"/>
    </location>
</feature>
<dbReference type="AlphaFoldDB" id="A0A3E2BJG0"/>
<comment type="caution">
    <text evidence="2">The sequence shown here is derived from an EMBL/GenBank/DDBJ whole genome shotgun (WGS) entry which is preliminary data.</text>
</comment>
<evidence type="ECO:0000313" key="3">
    <source>
        <dbReference type="Proteomes" id="UP000257323"/>
    </source>
</evidence>
<gene>
    <name evidence="2" type="ORF">OP8BY_1481</name>
</gene>
<feature type="transmembrane region" description="Helical" evidence="1">
    <location>
        <begin position="93"/>
        <end position="111"/>
    </location>
</feature>
<evidence type="ECO:0000313" key="2">
    <source>
        <dbReference type="EMBL" id="RFT14883.1"/>
    </source>
</evidence>
<protein>
    <submittedName>
        <fullName evidence="2">Integral membrane protein</fullName>
    </submittedName>
</protein>
<keyword evidence="1" id="KW-0812">Transmembrane</keyword>
<dbReference type="Proteomes" id="UP000257323">
    <property type="component" value="Unassembled WGS sequence"/>
</dbReference>
<proteinExistence type="predicted"/>
<feature type="transmembrane region" description="Helical" evidence="1">
    <location>
        <begin position="132"/>
        <end position="162"/>
    </location>
</feature>
<organism evidence="2 3">
    <name type="scientific">Candidatus Saccharicenans subterraneus</name>
    <dbReference type="NCBI Taxonomy" id="2508984"/>
    <lineage>
        <taxon>Bacteria</taxon>
        <taxon>Candidatus Aminicenantota</taxon>
        <taxon>Candidatus Aminicenantia</taxon>
        <taxon>Candidatus Aminicenantales</taxon>
        <taxon>Candidatus Saccharicenantaceae</taxon>
        <taxon>Candidatus Saccharicenans</taxon>
    </lineage>
</organism>
<feature type="transmembrane region" description="Helical" evidence="1">
    <location>
        <begin position="174"/>
        <end position="196"/>
    </location>
</feature>
<keyword evidence="1" id="KW-1133">Transmembrane helix</keyword>